<accession>A0ABP6CX96</accession>
<dbReference type="EMBL" id="BAAASJ010000020">
    <property type="protein sequence ID" value="GAA2628104.1"/>
    <property type="molecule type" value="Genomic_DNA"/>
</dbReference>
<reference evidence="2" key="1">
    <citation type="journal article" date="2019" name="Int. J. Syst. Evol. Microbiol.">
        <title>The Global Catalogue of Microorganisms (GCM) 10K type strain sequencing project: providing services to taxonomists for standard genome sequencing and annotation.</title>
        <authorList>
            <consortium name="The Broad Institute Genomics Platform"/>
            <consortium name="The Broad Institute Genome Sequencing Center for Infectious Disease"/>
            <person name="Wu L."/>
            <person name="Ma J."/>
        </authorList>
    </citation>
    <scope>NUCLEOTIDE SEQUENCE [LARGE SCALE GENOMIC DNA]</scope>
    <source>
        <strain evidence="2">JCM 4524</strain>
    </source>
</reference>
<evidence type="ECO:0000313" key="1">
    <source>
        <dbReference type="EMBL" id="GAA2628104.1"/>
    </source>
</evidence>
<evidence type="ECO:0000313" key="2">
    <source>
        <dbReference type="Proteomes" id="UP001500151"/>
    </source>
</evidence>
<comment type="caution">
    <text evidence="1">The sequence shown here is derived from an EMBL/GenBank/DDBJ whole genome shotgun (WGS) entry which is preliminary data.</text>
</comment>
<name>A0ABP6CX96_9ACTN</name>
<dbReference type="Proteomes" id="UP001500151">
    <property type="component" value="Unassembled WGS sequence"/>
</dbReference>
<keyword evidence="2" id="KW-1185">Reference proteome</keyword>
<proteinExistence type="predicted"/>
<organism evidence="1 2">
    <name type="scientific">Streptomyces vastus</name>
    <dbReference type="NCBI Taxonomy" id="285451"/>
    <lineage>
        <taxon>Bacteria</taxon>
        <taxon>Bacillati</taxon>
        <taxon>Actinomycetota</taxon>
        <taxon>Actinomycetes</taxon>
        <taxon>Kitasatosporales</taxon>
        <taxon>Streptomycetaceae</taxon>
        <taxon>Streptomyces</taxon>
    </lineage>
</organism>
<dbReference type="RefSeq" id="WP_344388766.1">
    <property type="nucleotide sequence ID" value="NZ_BAAASJ010000020.1"/>
</dbReference>
<gene>
    <name evidence="1" type="ORF">GCM10010307_17710</name>
</gene>
<protein>
    <submittedName>
        <fullName evidence="1">Uncharacterized protein</fullName>
    </submittedName>
</protein>
<sequence length="43" mass="4897">MLRFHDEYHPLSRPLPLHLVKLAQEYVLPLAPVPALAAEPHSE</sequence>